<dbReference type="PRINTS" id="PR00344">
    <property type="entry name" value="BCTRLSENSOR"/>
</dbReference>
<evidence type="ECO:0000256" key="4">
    <source>
        <dbReference type="ARBA" id="ARBA00004651"/>
    </source>
</evidence>
<dbReference type="Gene3D" id="1.10.287.130">
    <property type="match status" value="1"/>
</dbReference>
<organism evidence="26 27">
    <name type="scientific">Actinocrispum wychmicini</name>
    <dbReference type="NCBI Taxonomy" id="1213861"/>
    <lineage>
        <taxon>Bacteria</taxon>
        <taxon>Bacillati</taxon>
        <taxon>Actinomycetota</taxon>
        <taxon>Actinomycetes</taxon>
        <taxon>Pseudonocardiales</taxon>
        <taxon>Pseudonocardiaceae</taxon>
        <taxon>Actinocrispum</taxon>
    </lineage>
</organism>
<comment type="caution">
    <text evidence="26">The sequence shown here is derived from an EMBL/GenBank/DDBJ whole genome shotgun (WGS) entry which is preliminary data.</text>
</comment>
<dbReference type="GO" id="GO:0005524">
    <property type="term" value="F:ATP binding"/>
    <property type="evidence" value="ECO:0007669"/>
    <property type="project" value="UniProtKB-KW"/>
</dbReference>
<keyword evidence="18" id="KW-0346">Stress response</keyword>
<keyword evidence="17" id="KW-0902">Two-component regulatory system</keyword>
<evidence type="ECO:0000256" key="22">
    <source>
        <dbReference type="ARBA" id="ARBA00041776"/>
    </source>
</evidence>
<dbReference type="PANTHER" id="PTHR44936">
    <property type="entry name" value="SENSOR PROTEIN CREC"/>
    <property type="match status" value="1"/>
</dbReference>
<evidence type="ECO:0000259" key="25">
    <source>
        <dbReference type="PROSITE" id="PS50885"/>
    </source>
</evidence>
<evidence type="ECO:0000256" key="10">
    <source>
        <dbReference type="ARBA" id="ARBA00022741"/>
    </source>
</evidence>
<dbReference type="SUPFAM" id="SSF55874">
    <property type="entry name" value="ATPase domain of HSP90 chaperone/DNA topoisomerase II/histidine kinase"/>
    <property type="match status" value="1"/>
</dbReference>
<protein>
    <recommendedName>
        <fullName evidence="21">Signal transduction histidine-protein kinase/phosphatase MprB</fullName>
        <ecNumber evidence="5">2.7.13.3</ecNumber>
    </recommendedName>
    <alternativeName>
        <fullName evidence="22">Mycobacterial persistence regulator B</fullName>
    </alternativeName>
</protein>
<dbReference type="InterPro" id="IPR050980">
    <property type="entry name" value="2C_sensor_his_kinase"/>
</dbReference>
<name>A0A4R2K1N8_9PSEU</name>
<keyword evidence="8" id="KW-0808">Transferase</keyword>
<dbReference type="Proteomes" id="UP000295680">
    <property type="component" value="Unassembled WGS sequence"/>
</dbReference>
<evidence type="ECO:0000256" key="9">
    <source>
        <dbReference type="ARBA" id="ARBA00022692"/>
    </source>
</evidence>
<dbReference type="Gene3D" id="6.10.340.10">
    <property type="match status" value="1"/>
</dbReference>
<comment type="catalytic activity">
    <reaction evidence="1">
        <text>ATP + protein L-histidine = ADP + protein N-phospho-L-histidine.</text>
        <dbReference type="EC" id="2.7.13.3"/>
    </reaction>
</comment>
<dbReference type="GO" id="GO:0000155">
    <property type="term" value="F:phosphorelay sensor kinase activity"/>
    <property type="evidence" value="ECO:0007669"/>
    <property type="project" value="InterPro"/>
</dbReference>
<dbReference type="PROSITE" id="PS50885">
    <property type="entry name" value="HAMP"/>
    <property type="match status" value="1"/>
</dbReference>
<dbReference type="CDD" id="cd00082">
    <property type="entry name" value="HisKA"/>
    <property type="match status" value="1"/>
</dbReference>
<comment type="cofactor">
    <cofactor evidence="3">
        <name>Mg(2+)</name>
        <dbReference type="ChEBI" id="CHEBI:18420"/>
    </cofactor>
</comment>
<evidence type="ECO:0000256" key="23">
    <source>
        <dbReference type="SAM" id="Phobius"/>
    </source>
</evidence>
<reference evidence="26 27" key="1">
    <citation type="submission" date="2019-03" db="EMBL/GenBank/DDBJ databases">
        <title>Genomic Encyclopedia of Type Strains, Phase IV (KMG-IV): sequencing the most valuable type-strain genomes for metagenomic binning, comparative biology and taxonomic classification.</title>
        <authorList>
            <person name="Goeker M."/>
        </authorList>
    </citation>
    <scope>NUCLEOTIDE SEQUENCE [LARGE SCALE GENOMIC DNA]</scope>
    <source>
        <strain evidence="26 27">DSM 45934</strain>
    </source>
</reference>
<dbReference type="InterPro" id="IPR040868">
    <property type="entry name" value="DraK_HK_N"/>
</dbReference>
<keyword evidence="16 23" id="KW-1133">Transmembrane helix</keyword>
<feature type="domain" description="Histidine kinase" evidence="24">
    <location>
        <begin position="208"/>
        <end position="410"/>
    </location>
</feature>
<evidence type="ECO:0000256" key="7">
    <source>
        <dbReference type="ARBA" id="ARBA00022553"/>
    </source>
</evidence>
<evidence type="ECO:0000256" key="21">
    <source>
        <dbReference type="ARBA" id="ARBA00040454"/>
    </source>
</evidence>
<evidence type="ECO:0000313" key="27">
    <source>
        <dbReference type="Proteomes" id="UP000295680"/>
    </source>
</evidence>
<evidence type="ECO:0000313" key="26">
    <source>
        <dbReference type="EMBL" id="TCO65627.1"/>
    </source>
</evidence>
<evidence type="ECO:0000256" key="5">
    <source>
        <dbReference type="ARBA" id="ARBA00012438"/>
    </source>
</evidence>
<dbReference type="EMBL" id="SLWS01000001">
    <property type="protein sequence ID" value="TCO65627.1"/>
    <property type="molecule type" value="Genomic_DNA"/>
</dbReference>
<evidence type="ECO:0000256" key="17">
    <source>
        <dbReference type="ARBA" id="ARBA00023012"/>
    </source>
</evidence>
<keyword evidence="9 23" id="KW-0812">Transmembrane</keyword>
<dbReference type="PROSITE" id="PS50109">
    <property type="entry name" value="HIS_KIN"/>
    <property type="match status" value="1"/>
</dbReference>
<evidence type="ECO:0000259" key="24">
    <source>
        <dbReference type="PROSITE" id="PS50109"/>
    </source>
</evidence>
<dbReference type="PANTHER" id="PTHR44936:SF9">
    <property type="entry name" value="SENSOR PROTEIN CREC"/>
    <property type="match status" value="1"/>
</dbReference>
<accession>A0A4R2K1N8</accession>
<dbReference type="InterPro" id="IPR005467">
    <property type="entry name" value="His_kinase_dom"/>
</dbReference>
<comment type="cofactor">
    <cofactor evidence="2">
        <name>Mn(2+)</name>
        <dbReference type="ChEBI" id="CHEBI:29035"/>
    </cofactor>
</comment>
<dbReference type="Pfam" id="PF02518">
    <property type="entry name" value="HATPase_c"/>
    <property type="match status" value="1"/>
</dbReference>
<dbReference type="SUPFAM" id="SSF47384">
    <property type="entry name" value="Homodimeric domain of signal transducing histidine kinase"/>
    <property type="match status" value="1"/>
</dbReference>
<feature type="domain" description="HAMP" evidence="25">
    <location>
        <begin position="148"/>
        <end position="200"/>
    </location>
</feature>
<evidence type="ECO:0000256" key="12">
    <source>
        <dbReference type="ARBA" id="ARBA00022801"/>
    </source>
</evidence>
<dbReference type="GO" id="GO:0004721">
    <property type="term" value="F:phosphoprotein phosphatase activity"/>
    <property type="evidence" value="ECO:0007669"/>
    <property type="project" value="UniProtKB-KW"/>
</dbReference>
<keyword evidence="11 26" id="KW-0418">Kinase</keyword>
<keyword evidence="14" id="KW-0460">Magnesium</keyword>
<evidence type="ECO:0000256" key="3">
    <source>
        <dbReference type="ARBA" id="ARBA00001946"/>
    </source>
</evidence>
<dbReference type="AlphaFoldDB" id="A0A4R2K1N8"/>
<dbReference type="Gene3D" id="3.30.565.10">
    <property type="entry name" value="Histidine kinase-like ATPase, C-terminal domain"/>
    <property type="match status" value="1"/>
</dbReference>
<dbReference type="SMART" id="SM00388">
    <property type="entry name" value="HisKA"/>
    <property type="match status" value="1"/>
</dbReference>
<keyword evidence="13" id="KW-0067">ATP-binding</keyword>
<evidence type="ECO:0000256" key="20">
    <source>
        <dbReference type="ARBA" id="ARBA00023211"/>
    </source>
</evidence>
<dbReference type="InterPro" id="IPR036890">
    <property type="entry name" value="HATPase_C_sf"/>
</dbReference>
<keyword evidence="27" id="KW-1185">Reference proteome</keyword>
<evidence type="ECO:0000256" key="13">
    <source>
        <dbReference type="ARBA" id="ARBA00022840"/>
    </source>
</evidence>
<evidence type="ECO:0000256" key="19">
    <source>
        <dbReference type="ARBA" id="ARBA00023026"/>
    </source>
</evidence>
<comment type="subcellular location">
    <subcellularLocation>
        <location evidence="4">Cell membrane</location>
        <topology evidence="4">Multi-pass membrane protein</topology>
    </subcellularLocation>
</comment>
<evidence type="ECO:0000256" key="16">
    <source>
        <dbReference type="ARBA" id="ARBA00022989"/>
    </source>
</evidence>
<dbReference type="InterPro" id="IPR036097">
    <property type="entry name" value="HisK_dim/P_sf"/>
</dbReference>
<evidence type="ECO:0000256" key="15">
    <source>
        <dbReference type="ARBA" id="ARBA00022912"/>
    </source>
</evidence>
<feature type="transmembrane region" description="Helical" evidence="23">
    <location>
        <begin position="124"/>
        <end position="145"/>
    </location>
</feature>
<evidence type="ECO:0000256" key="1">
    <source>
        <dbReference type="ARBA" id="ARBA00000085"/>
    </source>
</evidence>
<dbReference type="InterPro" id="IPR003594">
    <property type="entry name" value="HATPase_dom"/>
</dbReference>
<gene>
    <name evidence="26" type="ORF">EV192_1011419</name>
</gene>
<dbReference type="Pfam" id="PF00672">
    <property type="entry name" value="HAMP"/>
    <property type="match status" value="1"/>
</dbReference>
<sequence length="426" mass="45234">MRRRILLAILLAVAVTTCALGIPLGYVALQLVETGSRDTLRARVQQIGVQLDDDLANHKLDIDKLQLVVQQNARLVVRVPGHPVETLGPDPGPDPLAEQIEILQGGTAILEVPSSPTRAKQTQIAGLVVLTIALTIAVGSAVAIVTANRLAKPLGHVADRAARLGAGDFRPDRQRYSVAELDRVAEALDTSATALAELVQRERELVGDVSHQLRSRLTALQLRLEALVHTVATDEEASTDAVAALEQAERLGDVLDELLAAAREARATDAEPLDLAAELPAIAGEWREPLRNKGRALRVRVQDRPLARATRTRLSEAIGVLLDNAMRHGAGTVSLSARQGDATVAIEVTDGGTGVPDELVAHIFDRGVSGGGSTGVGLALARALVDSDGGRLELSAARPATFTIFLPVPRADEVRGVRWPAERSPR</sequence>
<dbReference type="InterPro" id="IPR003660">
    <property type="entry name" value="HAMP_dom"/>
</dbReference>
<evidence type="ECO:0000256" key="14">
    <source>
        <dbReference type="ARBA" id="ARBA00022842"/>
    </source>
</evidence>
<evidence type="ECO:0000256" key="8">
    <source>
        <dbReference type="ARBA" id="ARBA00022679"/>
    </source>
</evidence>
<dbReference type="EC" id="2.7.13.3" evidence="5"/>
<dbReference type="SMART" id="SM00387">
    <property type="entry name" value="HATPase_c"/>
    <property type="match status" value="1"/>
</dbReference>
<keyword evidence="19" id="KW-0843">Virulence</keyword>
<keyword evidence="12" id="KW-0378">Hydrolase</keyword>
<dbReference type="Pfam" id="PF18092">
    <property type="entry name" value="DraK_HK_N"/>
    <property type="match status" value="1"/>
</dbReference>
<keyword evidence="23" id="KW-0472">Membrane</keyword>
<proteinExistence type="predicted"/>
<dbReference type="GO" id="GO:0005886">
    <property type="term" value="C:plasma membrane"/>
    <property type="evidence" value="ECO:0007669"/>
    <property type="project" value="UniProtKB-SubCell"/>
</dbReference>
<dbReference type="InterPro" id="IPR004358">
    <property type="entry name" value="Sig_transdc_His_kin-like_C"/>
</dbReference>
<dbReference type="RefSeq" id="WP_132112144.1">
    <property type="nucleotide sequence ID" value="NZ_SLWS01000001.1"/>
</dbReference>
<evidence type="ECO:0000256" key="11">
    <source>
        <dbReference type="ARBA" id="ARBA00022777"/>
    </source>
</evidence>
<evidence type="ECO:0000256" key="6">
    <source>
        <dbReference type="ARBA" id="ARBA00022475"/>
    </source>
</evidence>
<keyword evidence="6" id="KW-1003">Cell membrane</keyword>
<keyword evidence="10" id="KW-0547">Nucleotide-binding</keyword>
<dbReference type="InterPro" id="IPR003661">
    <property type="entry name" value="HisK_dim/P_dom"/>
</dbReference>
<keyword evidence="20" id="KW-0464">Manganese</keyword>
<dbReference type="OrthoDB" id="5499837at2"/>
<keyword evidence="15" id="KW-0904">Protein phosphatase</keyword>
<evidence type="ECO:0000256" key="18">
    <source>
        <dbReference type="ARBA" id="ARBA00023016"/>
    </source>
</evidence>
<evidence type="ECO:0000256" key="2">
    <source>
        <dbReference type="ARBA" id="ARBA00001936"/>
    </source>
</evidence>
<keyword evidence="7" id="KW-0597">Phosphoprotein</keyword>